<feature type="compositionally biased region" description="Polar residues" evidence="3">
    <location>
        <begin position="862"/>
        <end position="872"/>
    </location>
</feature>
<dbReference type="Pfam" id="PF14723">
    <property type="entry name" value="SSFA2_C"/>
    <property type="match status" value="1"/>
</dbReference>
<feature type="region of interest" description="Disordered" evidence="3">
    <location>
        <begin position="457"/>
        <end position="488"/>
    </location>
</feature>
<feature type="region of interest" description="Disordered" evidence="3">
    <location>
        <begin position="816"/>
        <end position="901"/>
    </location>
</feature>
<gene>
    <name evidence="6" type="primary">Ccdc129</name>
</gene>
<evidence type="ECO:0000259" key="4">
    <source>
        <dbReference type="SMART" id="SM01257"/>
    </source>
</evidence>
<feature type="region of interest" description="Disordered" evidence="3">
    <location>
        <begin position="398"/>
        <end position="423"/>
    </location>
</feature>
<evidence type="ECO:0000256" key="1">
    <source>
        <dbReference type="ARBA" id="ARBA00023054"/>
    </source>
</evidence>
<feature type="coiled-coil region" evidence="2">
    <location>
        <begin position="749"/>
        <end position="780"/>
    </location>
</feature>
<dbReference type="Proteomes" id="UP000515203">
    <property type="component" value="Unplaced"/>
</dbReference>
<feature type="compositionally biased region" description="Basic and acidic residues" evidence="3">
    <location>
        <begin position="457"/>
        <end position="469"/>
    </location>
</feature>
<dbReference type="RefSeq" id="XP_023565726.1">
    <property type="nucleotide sequence ID" value="XM_023709958.1"/>
</dbReference>
<proteinExistence type="predicted"/>
<feature type="region of interest" description="Disordered" evidence="3">
    <location>
        <begin position="227"/>
        <end position="336"/>
    </location>
</feature>
<dbReference type="InterPro" id="IPR029326">
    <property type="entry name" value="SSFA2_C"/>
</dbReference>
<dbReference type="GeneID" id="101570081"/>
<evidence type="ECO:0000313" key="5">
    <source>
        <dbReference type="Proteomes" id="UP000515203"/>
    </source>
</evidence>
<organism evidence="5 6">
    <name type="scientific">Octodon degus</name>
    <name type="common">Degu</name>
    <name type="synonym">Sciurus degus</name>
    <dbReference type="NCBI Taxonomy" id="10160"/>
    <lineage>
        <taxon>Eukaryota</taxon>
        <taxon>Metazoa</taxon>
        <taxon>Chordata</taxon>
        <taxon>Craniata</taxon>
        <taxon>Vertebrata</taxon>
        <taxon>Euteleostomi</taxon>
        <taxon>Mammalia</taxon>
        <taxon>Eutheria</taxon>
        <taxon>Euarchontoglires</taxon>
        <taxon>Glires</taxon>
        <taxon>Rodentia</taxon>
        <taxon>Hystricomorpha</taxon>
        <taxon>Octodontidae</taxon>
        <taxon>Octodon</taxon>
    </lineage>
</organism>
<evidence type="ECO:0000256" key="2">
    <source>
        <dbReference type="SAM" id="Coils"/>
    </source>
</evidence>
<keyword evidence="5" id="KW-1185">Reference proteome</keyword>
<dbReference type="PANTHER" id="PTHR17469:SF14">
    <property type="entry name" value="PROTEIN ITPRID1"/>
    <property type="match status" value="1"/>
</dbReference>
<dbReference type="PANTHER" id="PTHR17469">
    <property type="entry name" value="SPERM SPECIFIC ANTIGEN 2-RELATED"/>
    <property type="match status" value="1"/>
</dbReference>
<name>A0A6P6E0G1_OCTDE</name>
<dbReference type="CTD" id="223075"/>
<dbReference type="AlphaFoldDB" id="A0A6P6E0G1"/>
<protein>
    <submittedName>
        <fullName evidence="6">Coiled-coil domain-containing protein 129 isoform X2</fullName>
    </submittedName>
</protein>
<feature type="compositionally biased region" description="Polar residues" evidence="3">
    <location>
        <begin position="821"/>
        <end position="831"/>
    </location>
</feature>
<dbReference type="Pfam" id="PF14722">
    <property type="entry name" value="KRAP_IP3R_bind"/>
    <property type="match status" value="1"/>
</dbReference>
<dbReference type="InterPro" id="IPR029325">
    <property type="entry name" value="ITPR-bd"/>
</dbReference>
<sequence>MAEKFQGSEHPQEGQEKTRRDVLRFTKQAWAPLDEQLSLDPKEESRIASTALLEASKQESIQQWLDSGFFISAKENFQQLVNHTVSLHEQGMVQMTVKDYMRSLHQFSEAPALSRGSSFNSCSSTASVPQSIPEWLEFWEKDPVEILLDLGFGAEEPHICTQIPARFLRCGSAVRGININVFLEAQKQRMDLENPDLCGRFQQLEALDHVTRALSSLLHDVNSLQNEAREKAGGQSTSRTSVSGDKAHRRRVQSSEEETGKPLDVTSRILGTRVDRANSCQSDSSGFLEEPMEPLPLQMPSLPSCQSPTEDGARKPWDQCHSSVSPKDCQQQSKSFDSKSLMSLSFSSQDWSVLEEKASASVVKEEPQHEAIEEAQELLISEMALAKTTTWREHPWEDNHLQQPPPMHQAKHEGTGSIPISTLDDPLGCMVAHIIEEKKRSPWPEGAGEVLMQNHHCESHKSSGIDHTQDSFPQRGSDAPGAEESSKLSPDISNILLEQERPPQHILRSENGVTPYRADLVEEPDKSTSHLNKLLGNAPMDSSAGRSRSVTTQMSSSLMSGAQSVVALGMDYRKTDIECVPCDPMTMTKLRQITEARQISDVSVQTYTCESEPCYCCIFPSNEASSHEPQALTTSASLDTSSPSVDPMGTSPTTTTHHCVCCHHHFHSCEERPSIGPTTSVSRHWLCSHAEHLEAKFMKTLRVLQDTIVRELCSCTIQEIEAMKTICQSFREHLEEIEQHLVCQQALLCKDMSEEEREEADQLQTLREALRQQVAELESHLGHRAQQIREGILLHPELLTGEAYEHCTSLHQHNWREENDGQTSEAGTQPTIAPEPTFPSSGGHQAPCAGPTQVAALDTPDLETSTSTSPLSATWAESGPACPACSAGERGTMSWSGSELI</sequence>
<dbReference type="InterPro" id="IPR043444">
    <property type="entry name" value="TESPA1-like"/>
</dbReference>
<accession>A0A6P6E0G1</accession>
<reference evidence="6" key="1">
    <citation type="submission" date="2025-08" db="UniProtKB">
        <authorList>
            <consortium name="RefSeq"/>
        </authorList>
    </citation>
    <scope>IDENTIFICATION</scope>
</reference>
<feature type="compositionally biased region" description="Polar residues" evidence="3">
    <location>
        <begin position="320"/>
        <end position="331"/>
    </location>
</feature>
<evidence type="ECO:0000313" key="6">
    <source>
        <dbReference type="RefSeq" id="XP_023565726.1"/>
    </source>
</evidence>
<evidence type="ECO:0000256" key="3">
    <source>
        <dbReference type="SAM" id="MobiDB-lite"/>
    </source>
</evidence>
<dbReference type="GO" id="GO:0005102">
    <property type="term" value="F:signaling receptor binding"/>
    <property type="evidence" value="ECO:0007669"/>
    <property type="project" value="InterPro"/>
</dbReference>
<feature type="region of interest" description="Disordered" evidence="3">
    <location>
        <begin position="628"/>
        <end position="649"/>
    </location>
</feature>
<dbReference type="SMART" id="SM01257">
    <property type="entry name" value="KRAP_IP3R_bind"/>
    <property type="match status" value="1"/>
</dbReference>
<feature type="compositionally biased region" description="Polar residues" evidence="3">
    <location>
        <begin position="234"/>
        <end position="243"/>
    </location>
</feature>
<feature type="compositionally biased region" description="Low complexity" evidence="3">
    <location>
        <begin position="295"/>
        <end position="308"/>
    </location>
</feature>
<keyword evidence="1 2" id="KW-0175">Coiled coil</keyword>
<feature type="region of interest" description="Disordered" evidence="3">
    <location>
        <begin position="1"/>
        <end position="21"/>
    </location>
</feature>
<feature type="compositionally biased region" description="Low complexity" evidence="3">
    <location>
        <begin position="631"/>
        <end position="644"/>
    </location>
</feature>
<feature type="domain" description="ITPR-interacting" evidence="4">
    <location>
        <begin position="111"/>
        <end position="263"/>
    </location>
</feature>